<name>A0A9D4E4Y5_DREPO</name>
<organism evidence="1 2">
    <name type="scientific">Dreissena polymorpha</name>
    <name type="common">Zebra mussel</name>
    <name type="synonym">Mytilus polymorpha</name>
    <dbReference type="NCBI Taxonomy" id="45954"/>
    <lineage>
        <taxon>Eukaryota</taxon>
        <taxon>Metazoa</taxon>
        <taxon>Spiralia</taxon>
        <taxon>Lophotrochozoa</taxon>
        <taxon>Mollusca</taxon>
        <taxon>Bivalvia</taxon>
        <taxon>Autobranchia</taxon>
        <taxon>Heteroconchia</taxon>
        <taxon>Euheterodonta</taxon>
        <taxon>Imparidentia</taxon>
        <taxon>Neoheterodontei</taxon>
        <taxon>Myida</taxon>
        <taxon>Dreissenoidea</taxon>
        <taxon>Dreissenidae</taxon>
        <taxon>Dreissena</taxon>
    </lineage>
</organism>
<comment type="caution">
    <text evidence="1">The sequence shown here is derived from an EMBL/GenBank/DDBJ whole genome shotgun (WGS) entry which is preliminary data.</text>
</comment>
<accession>A0A9D4E4Y5</accession>
<proteinExistence type="predicted"/>
<reference evidence="1" key="2">
    <citation type="submission" date="2020-11" db="EMBL/GenBank/DDBJ databases">
        <authorList>
            <person name="McCartney M.A."/>
            <person name="Auch B."/>
            <person name="Kono T."/>
            <person name="Mallez S."/>
            <person name="Becker A."/>
            <person name="Gohl D.M."/>
            <person name="Silverstein K.A.T."/>
            <person name="Koren S."/>
            <person name="Bechman K.B."/>
            <person name="Herman A."/>
            <person name="Abrahante J.E."/>
            <person name="Garbe J."/>
        </authorList>
    </citation>
    <scope>NUCLEOTIDE SEQUENCE</scope>
    <source>
        <strain evidence="1">Duluth1</strain>
        <tissue evidence="1">Whole animal</tissue>
    </source>
</reference>
<gene>
    <name evidence="1" type="ORF">DPMN_175320</name>
</gene>
<sequence>MNSSCFFVYFDNLLRTFSFNIDIDSVFINGSTTSVGKTTVNGVYEDIFTGKCCVPKLEPIPDAFVYRYNISVTYDGISLSDVRSMYVYEALCQEHFQLQSGVQFKLKGGFCFINAQCVEHSDADDEDSCMRCMPERNQYSWSYESCDHTFHG</sequence>
<reference evidence="1" key="1">
    <citation type="journal article" date="2019" name="bioRxiv">
        <title>The Genome of the Zebra Mussel, Dreissena polymorpha: A Resource for Invasive Species Research.</title>
        <authorList>
            <person name="McCartney M.A."/>
            <person name="Auch B."/>
            <person name="Kono T."/>
            <person name="Mallez S."/>
            <person name="Zhang Y."/>
            <person name="Obille A."/>
            <person name="Becker A."/>
            <person name="Abrahante J.E."/>
            <person name="Garbe J."/>
            <person name="Badalamenti J.P."/>
            <person name="Herman A."/>
            <person name="Mangelson H."/>
            <person name="Liachko I."/>
            <person name="Sullivan S."/>
            <person name="Sone E.D."/>
            <person name="Koren S."/>
            <person name="Silverstein K.A.T."/>
            <person name="Beckman K.B."/>
            <person name="Gohl D.M."/>
        </authorList>
    </citation>
    <scope>NUCLEOTIDE SEQUENCE</scope>
    <source>
        <strain evidence="1">Duluth1</strain>
        <tissue evidence="1">Whole animal</tissue>
    </source>
</reference>
<dbReference type="Proteomes" id="UP000828390">
    <property type="component" value="Unassembled WGS sequence"/>
</dbReference>
<protein>
    <submittedName>
        <fullName evidence="1">Uncharacterized protein</fullName>
    </submittedName>
</protein>
<evidence type="ECO:0000313" key="2">
    <source>
        <dbReference type="Proteomes" id="UP000828390"/>
    </source>
</evidence>
<dbReference type="AlphaFoldDB" id="A0A9D4E4Y5"/>
<evidence type="ECO:0000313" key="1">
    <source>
        <dbReference type="EMBL" id="KAH3773949.1"/>
    </source>
</evidence>
<keyword evidence="2" id="KW-1185">Reference proteome</keyword>
<dbReference type="EMBL" id="JAIWYP010000009">
    <property type="protein sequence ID" value="KAH3773949.1"/>
    <property type="molecule type" value="Genomic_DNA"/>
</dbReference>